<evidence type="ECO:0000313" key="1">
    <source>
        <dbReference type="EMBL" id="KKN68157.1"/>
    </source>
</evidence>
<protein>
    <submittedName>
        <fullName evidence="1">Uncharacterized protein</fullName>
    </submittedName>
</protein>
<reference evidence="1" key="1">
    <citation type="journal article" date="2015" name="Nature">
        <title>Complex archaea that bridge the gap between prokaryotes and eukaryotes.</title>
        <authorList>
            <person name="Spang A."/>
            <person name="Saw J.H."/>
            <person name="Jorgensen S.L."/>
            <person name="Zaremba-Niedzwiedzka K."/>
            <person name="Martijn J."/>
            <person name="Lind A.E."/>
            <person name="van Eijk R."/>
            <person name="Schleper C."/>
            <person name="Guy L."/>
            <person name="Ettema T.J."/>
        </authorList>
    </citation>
    <scope>NUCLEOTIDE SEQUENCE</scope>
</reference>
<name>A0A0F9T014_9ZZZZ</name>
<organism evidence="1">
    <name type="scientific">marine sediment metagenome</name>
    <dbReference type="NCBI Taxonomy" id="412755"/>
    <lineage>
        <taxon>unclassified sequences</taxon>
        <taxon>metagenomes</taxon>
        <taxon>ecological metagenomes</taxon>
    </lineage>
</organism>
<gene>
    <name evidence="1" type="ORF">LCGC14_0453820</name>
</gene>
<dbReference type="AlphaFoldDB" id="A0A0F9T014"/>
<accession>A0A0F9T014</accession>
<sequence>MALTNYNGENNESDFNKMVLKGTMYKVKGKETPDSAKAQQLANKKKLDGRIVDWGIDETKCFVHTKAVAPNGQLVEDVMVYEWQTLKEICLLDMFDKAQKDNKIDEVIEGYDKNGKPILTSESQLELYKRFIKLKHFAVRDLATKSYRRAYLKLLNKDWVESEEENELEEMEQRAVENNKNPSKIIEPDYPELSDEELNDLMNQGEKQTLDSIEKPGTYTLRKYLEDNSKNLLFPKRNLQQFNEICKIIDNDNKNYLRFYILDTKFKGLDITNKEFGDNSSYWQIRVNYPLDKENPFTLIFHKVFGDLRPSKPTKANYGDKDLNYFLKEIAFGENVFIAPQSLYKGFKGLQDRITK</sequence>
<comment type="caution">
    <text evidence="1">The sequence shown here is derived from an EMBL/GenBank/DDBJ whole genome shotgun (WGS) entry which is preliminary data.</text>
</comment>
<dbReference type="EMBL" id="LAZR01000456">
    <property type="protein sequence ID" value="KKN68157.1"/>
    <property type="molecule type" value="Genomic_DNA"/>
</dbReference>
<proteinExistence type="predicted"/>